<dbReference type="EnsemblMetazoa" id="XM_021062132.2">
    <property type="protein sequence ID" value="XP_020917791.1"/>
    <property type="gene ID" value="LOC110255075"/>
</dbReference>
<dbReference type="CDD" id="cd01741">
    <property type="entry name" value="GATase1_1"/>
    <property type="match status" value="1"/>
</dbReference>
<evidence type="ECO:0000313" key="2">
    <source>
        <dbReference type="EnsemblMetazoa" id="XP_020917791.1"/>
    </source>
</evidence>
<dbReference type="PANTHER" id="PTHR42695">
    <property type="entry name" value="GLUTAMINE AMIDOTRANSFERASE YLR126C-RELATED"/>
    <property type="match status" value="1"/>
</dbReference>
<organism evidence="2 3">
    <name type="scientific">Exaiptasia diaphana</name>
    <name type="common">Tropical sea anemone</name>
    <name type="synonym">Aiptasia pulchella</name>
    <dbReference type="NCBI Taxonomy" id="2652724"/>
    <lineage>
        <taxon>Eukaryota</taxon>
        <taxon>Metazoa</taxon>
        <taxon>Cnidaria</taxon>
        <taxon>Anthozoa</taxon>
        <taxon>Hexacorallia</taxon>
        <taxon>Actiniaria</taxon>
        <taxon>Aiptasiidae</taxon>
        <taxon>Exaiptasia</taxon>
    </lineage>
</organism>
<proteinExistence type="predicted"/>
<feature type="domain" description="Glutamine amidotransferase" evidence="1">
    <location>
        <begin position="81"/>
        <end position="237"/>
    </location>
</feature>
<dbReference type="PROSITE" id="PS51273">
    <property type="entry name" value="GATASE_TYPE_1"/>
    <property type="match status" value="1"/>
</dbReference>
<dbReference type="Gene3D" id="3.40.50.880">
    <property type="match status" value="1"/>
</dbReference>
<dbReference type="SUPFAM" id="SSF52317">
    <property type="entry name" value="Class I glutamine amidotransferase-like"/>
    <property type="match status" value="1"/>
</dbReference>
<keyword evidence="3" id="KW-1185">Reference proteome</keyword>
<reference evidence="2" key="1">
    <citation type="submission" date="2022-11" db="UniProtKB">
        <authorList>
            <consortium name="EnsemblMetazoa"/>
        </authorList>
    </citation>
    <scope>IDENTIFICATION</scope>
</reference>
<dbReference type="GeneID" id="110255075"/>
<dbReference type="InterPro" id="IPR017926">
    <property type="entry name" value="GATASE"/>
</dbReference>
<accession>A0A913YBL2</accession>
<sequence length="282" mass="31579">MRFASCVRVAVISASKPLRHLKNISNMSSKEGHTQYAAVSCDDSEKWGYSEATINRLFDIHRQDGEQWTAFHAARGQVPTIEDLKKYKGIIISGSPKSVHDDIDWIVRLQEFIQNAASLQEGDDETSPKIIGVCFGHQLIAKALGGKVELNPDKDFVLQTEEIRAVEGQKDSKLVKDLFKSGPLRVVECHSECVTEIPKGAVTLGTSVSCKHEVVQYSKNILGVQSHPEMLPEEAERLVLPAISKRYNWSEDKIQEVEKSFSLKIDLKAQPMNRVMKSFLSE</sequence>
<dbReference type="AlphaFoldDB" id="A0A913YBL2"/>
<evidence type="ECO:0000259" key="1">
    <source>
        <dbReference type="Pfam" id="PF00117"/>
    </source>
</evidence>
<dbReference type="GO" id="GO:0005829">
    <property type="term" value="C:cytosol"/>
    <property type="evidence" value="ECO:0007669"/>
    <property type="project" value="TreeGrafter"/>
</dbReference>
<dbReference type="RefSeq" id="XP_020917791.1">
    <property type="nucleotide sequence ID" value="XM_021062132.2"/>
</dbReference>
<dbReference type="InterPro" id="IPR029062">
    <property type="entry name" value="Class_I_gatase-like"/>
</dbReference>
<protein>
    <recommendedName>
        <fullName evidence="1">Glutamine amidotransferase domain-containing protein</fullName>
    </recommendedName>
</protein>
<dbReference type="Pfam" id="PF00117">
    <property type="entry name" value="GATase"/>
    <property type="match status" value="1"/>
</dbReference>
<dbReference type="OrthoDB" id="92161at2759"/>
<dbReference type="Proteomes" id="UP000887567">
    <property type="component" value="Unplaced"/>
</dbReference>
<dbReference type="KEGG" id="epa:110255075"/>
<evidence type="ECO:0000313" key="3">
    <source>
        <dbReference type="Proteomes" id="UP000887567"/>
    </source>
</evidence>
<dbReference type="PANTHER" id="PTHR42695:SF5">
    <property type="entry name" value="GLUTAMINE AMIDOTRANSFERASE YLR126C-RELATED"/>
    <property type="match status" value="1"/>
</dbReference>
<name>A0A913YBL2_EXADI</name>
<dbReference type="InterPro" id="IPR044992">
    <property type="entry name" value="ChyE-like"/>
</dbReference>